<feature type="transmembrane region" description="Helical" evidence="7">
    <location>
        <begin position="26"/>
        <end position="47"/>
    </location>
</feature>
<evidence type="ECO:0000256" key="1">
    <source>
        <dbReference type="ARBA" id="ARBA00004127"/>
    </source>
</evidence>
<evidence type="ECO:0000313" key="9">
    <source>
        <dbReference type="Proteomes" id="UP000027120"/>
    </source>
</evidence>
<dbReference type="InterPro" id="IPR009606">
    <property type="entry name" value="DEAL/Modifying_wall_lignin1/2"/>
</dbReference>
<organism evidence="8 9">
    <name type="scientific">Citrus sinensis</name>
    <name type="common">Sweet orange</name>
    <name type="synonym">Citrus aurantium var. sinensis</name>
    <dbReference type="NCBI Taxonomy" id="2711"/>
    <lineage>
        <taxon>Eukaryota</taxon>
        <taxon>Viridiplantae</taxon>
        <taxon>Streptophyta</taxon>
        <taxon>Embryophyta</taxon>
        <taxon>Tracheophyta</taxon>
        <taxon>Spermatophyta</taxon>
        <taxon>Magnoliopsida</taxon>
        <taxon>eudicotyledons</taxon>
        <taxon>Gunneridae</taxon>
        <taxon>Pentapetalae</taxon>
        <taxon>rosids</taxon>
        <taxon>malvids</taxon>
        <taxon>Sapindales</taxon>
        <taxon>Rutaceae</taxon>
        <taxon>Aurantioideae</taxon>
        <taxon>Citrus</taxon>
    </lineage>
</organism>
<keyword evidence="5 7" id="KW-0472">Membrane</keyword>
<sequence length="269" mass="29486">MPKRTAITHADLAPSPQGTEFGSKTGVVLIVSTILCGLCCFILCLIAEATRSQMTWESTHKRGVENQCVYSGSGKLPLLCAATAFVGLAVAMVIEHMYMLIAISKSPPPALVSWDPNYLPVKSLTWQAGFFFVTTWICFAVGEILLLIGLSVESGHLKNWSRPRPNCLIIKQGLFSAAGVFALLAVFLAAGLYLTALRAQRISQEQEHVRREVLEASALYASPPQSPRLSIITTMARENPVRRENQLEEQQQSTWASSFASFSKRSNLV</sequence>
<dbReference type="Pfam" id="PF06749">
    <property type="entry name" value="DUF1218"/>
    <property type="match status" value="1"/>
</dbReference>
<dbReference type="eggNOG" id="ENOG502QRFH">
    <property type="taxonomic scope" value="Eukaryota"/>
</dbReference>
<reference evidence="8 9" key="1">
    <citation type="submission" date="2014-04" db="EMBL/GenBank/DDBJ databases">
        <authorList>
            <consortium name="International Citrus Genome Consortium"/>
            <person name="Gmitter F."/>
            <person name="Chen C."/>
            <person name="Farmerie W."/>
            <person name="Harkins T."/>
            <person name="Desany B."/>
            <person name="Mohiuddin M."/>
            <person name="Kodira C."/>
            <person name="Borodovsky M."/>
            <person name="Lomsadze A."/>
            <person name="Burns P."/>
            <person name="Jenkins J."/>
            <person name="Prochnik S."/>
            <person name="Shu S."/>
            <person name="Chapman J."/>
            <person name="Pitluck S."/>
            <person name="Schmutz J."/>
            <person name="Rokhsar D."/>
        </authorList>
    </citation>
    <scope>NUCLEOTIDE SEQUENCE</scope>
</reference>
<dbReference type="PANTHER" id="PTHR31769">
    <property type="entry name" value="OS07G0462200 PROTEIN-RELATED"/>
    <property type="match status" value="1"/>
</dbReference>
<evidence type="ECO:0000256" key="4">
    <source>
        <dbReference type="ARBA" id="ARBA00022989"/>
    </source>
</evidence>
<dbReference type="AlphaFoldDB" id="A0A067FWV7"/>
<dbReference type="STRING" id="2711.A0A067FWV7"/>
<evidence type="ECO:0000256" key="5">
    <source>
        <dbReference type="ARBA" id="ARBA00023136"/>
    </source>
</evidence>
<accession>A0A067FWV7</accession>
<evidence type="ECO:0000256" key="2">
    <source>
        <dbReference type="ARBA" id="ARBA00022692"/>
    </source>
</evidence>
<keyword evidence="4 7" id="KW-1133">Transmembrane helix</keyword>
<evidence type="ECO:0000256" key="7">
    <source>
        <dbReference type="SAM" id="Phobius"/>
    </source>
</evidence>
<feature type="transmembrane region" description="Helical" evidence="7">
    <location>
        <begin position="124"/>
        <end position="152"/>
    </location>
</feature>
<comment type="subcellular location">
    <subcellularLocation>
        <location evidence="1">Endomembrane system</location>
        <topology evidence="1">Multi-pass membrane protein</topology>
    </subcellularLocation>
</comment>
<keyword evidence="3" id="KW-0732">Signal</keyword>
<evidence type="ECO:0000256" key="6">
    <source>
        <dbReference type="ARBA" id="ARBA00029467"/>
    </source>
</evidence>
<proteinExistence type="inferred from homology"/>
<dbReference type="PaxDb" id="2711-XP_006488878.1"/>
<keyword evidence="9" id="KW-1185">Reference proteome</keyword>
<evidence type="ECO:0000313" key="8">
    <source>
        <dbReference type="EMBL" id="KDO71828.1"/>
    </source>
</evidence>
<evidence type="ECO:0008006" key="10">
    <source>
        <dbReference type="Google" id="ProtNLM"/>
    </source>
</evidence>
<feature type="transmembrane region" description="Helical" evidence="7">
    <location>
        <begin position="76"/>
        <end position="104"/>
    </location>
</feature>
<dbReference type="Proteomes" id="UP000027120">
    <property type="component" value="Unassembled WGS sequence"/>
</dbReference>
<feature type="transmembrane region" description="Helical" evidence="7">
    <location>
        <begin position="173"/>
        <end position="194"/>
    </location>
</feature>
<name>A0A067FWV7_CITSI</name>
<keyword evidence="2 7" id="KW-0812">Transmembrane</keyword>
<dbReference type="EMBL" id="KK784888">
    <property type="protein sequence ID" value="KDO71828.1"/>
    <property type="molecule type" value="Genomic_DNA"/>
</dbReference>
<evidence type="ECO:0000256" key="3">
    <source>
        <dbReference type="ARBA" id="ARBA00022729"/>
    </source>
</evidence>
<comment type="similarity">
    <text evidence="6">Belongs to the DESIGUAL family.</text>
</comment>
<dbReference type="InterPro" id="IPR052222">
    <property type="entry name" value="DESIGUAL"/>
</dbReference>
<dbReference type="GO" id="GO:0012505">
    <property type="term" value="C:endomembrane system"/>
    <property type="evidence" value="ECO:0007669"/>
    <property type="project" value="UniProtKB-SubCell"/>
</dbReference>
<protein>
    <recommendedName>
        <fullName evidence="10">Transmembrane protein</fullName>
    </recommendedName>
</protein>
<gene>
    <name evidence="8" type="ORF">CISIN_1g035800mg</name>
</gene>